<feature type="compositionally biased region" description="Polar residues" evidence="1">
    <location>
        <begin position="379"/>
        <end position="390"/>
    </location>
</feature>
<dbReference type="EMBL" id="UYRS01018666">
    <property type="protein sequence ID" value="VDK38932.1"/>
    <property type="molecule type" value="Genomic_DNA"/>
</dbReference>
<feature type="region of interest" description="Disordered" evidence="1">
    <location>
        <begin position="354"/>
        <end position="397"/>
    </location>
</feature>
<evidence type="ECO:0000256" key="1">
    <source>
        <dbReference type="SAM" id="MobiDB-lite"/>
    </source>
</evidence>
<feature type="region of interest" description="Disordered" evidence="1">
    <location>
        <begin position="426"/>
        <end position="448"/>
    </location>
</feature>
<evidence type="ECO:0000313" key="3">
    <source>
        <dbReference type="Proteomes" id="UP000282613"/>
    </source>
</evidence>
<dbReference type="OrthoDB" id="6279128at2759"/>
<dbReference type="Proteomes" id="UP000282613">
    <property type="component" value="Unassembled WGS sequence"/>
</dbReference>
<reference evidence="2 3" key="2">
    <citation type="submission" date="2018-11" db="EMBL/GenBank/DDBJ databases">
        <authorList>
            <consortium name="Pathogen Informatics"/>
        </authorList>
    </citation>
    <scope>NUCLEOTIDE SEQUENCE [LARGE SCALE GENOMIC DNA]</scope>
</reference>
<name>A0A0R3WAX3_TAEAS</name>
<feature type="compositionally biased region" description="Basic and acidic residues" evidence="1">
    <location>
        <begin position="427"/>
        <end position="448"/>
    </location>
</feature>
<protein>
    <submittedName>
        <fullName evidence="4">PH domain-containing protein</fullName>
    </submittedName>
</protein>
<accession>A0A0R3WAX3</accession>
<evidence type="ECO:0000313" key="2">
    <source>
        <dbReference type="EMBL" id="VDK38932.1"/>
    </source>
</evidence>
<keyword evidence="3" id="KW-1185">Reference proteome</keyword>
<organism evidence="4">
    <name type="scientific">Taenia asiatica</name>
    <name type="common">Asian tapeworm</name>
    <dbReference type="NCBI Taxonomy" id="60517"/>
    <lineage>
        <taxon>Eukaryota</taxon>
        <taxon>Metazoa</taxon>
        <taxon>Spiralia</taxon>
        <taxon>Lophotrochozoa</taxon>
        <taxon>Platyhelminthes</taxon>
        <taxon>Cestoda</taxon>
        <taxon>Eucestoda</taxon>
        <taxon>Cyclophyllidea</taxon>
        <taxon>Taeniidae</taxon>
        <taxon>Taenia</taxon>
    </lineage>
</organism>
<sequence>MAKQSFQTDFQPAQKADEQLLHWQQEGIDDNLSKNIKEYLSSDAVPKINALNHLEVQDRDDFVNFTNCLIGGLRYTSLYTCGQNTSGSQAKSVSLPATSKEWLRPLNIMPRMGVRGTIPTSKLAPLPASLAEGLSLREIESQISDLAGALQLRLNMKLDGLRFVYRPTRYKVKISIAPYEADGVASIENLLNFSKFPLMKKMNRPVNSKVALSEWVLDFYSKSQPYSVDRLDDLIQDCSDSKTWCFSSTEYVFPVEPGAALVTDVVLSKKNQKVYKLSQFLTTEPQTITIELSNLPSPYIEIEVKWLPLTQMDLLTLEKYPVPRDLMKEWDYVSSMGKSSQNLGCASLARELRRQVSPNGGETEHELDGGFDSMRSEGSVPTQSASSRSSGIHPDCRKPLRAEHNISITQATYNISSDNSIFQLPTIKDEEKEGDFDRSRDKGDGSHCKDTMSLASLLDSVQNEVETINRQPNRYQVLLYELSRVLQVLQEQLSSSSSMTATKSLKCETLSASMEFEIEESIAILENAICDPSEESVPAIGTWTQPLTSGWDQLDSVIRWHLCHVSHLIQHLGSSSRLYNSSPGINNDNKSLLCINEDLLAMALDAQSEILSDITGLVLNFGEERDLRKIFTNSHCLAHCGTDSRAFLFSDTFWSRFFWHTPSSGLDGTRRPTLMIQRTDLSEYLLQEYGALDIDDENKQSLNSAIDNLIDKVMDLDLADDSGWNEVPLTQLCNRLKLSNFQSQSNFGRQNLKLGSPNDLGGNSLTQSASNVEPSISLALRYLIKQATVCICAGKLQHELRESDEGLLLCSLETLVDNLSVSSEKTDRRSELMALSVENFICLAYTLEREDDPVTACASRAICALEDLTRTARGVILQSNPLPFLRTAGPCCAFLNELDMFSRKVRSANLRSQEGNYRRGRITNMQSGYSLISPVGTAILWAMQCPDEEDYRMAALAAWDCLSAPTRISLSHSSGRPHSYLFKQQPRKSGVTGVNQSGGRDQGPIQAEVRRMNLADDSAKVRRMALRILVSRQISRSMACSLDMSC</sequence>
<proteinExistence type="predicted"/>
<feature type="region of interest" description="Disordered" evidence="1">
    <location>
        <begin position="979"/>
        <end position="1007"/>
    </location>
</feature>
<evidence type="ECO:0000313" key="4">
    <source>
        <dbReference type="WBParaSite" id="TASK_0000773901-mRNA-1"/>
    </source>
</evidence>
<dbReference type="AlphaFoldDB" id="A0A0R3WAX3"/>
<reference evidence="4" key="1">
    <citation type="submission" date="2016-03" db="UniProtKB">
        <authorList>
            <consortium name="WormBaseParasite"/>
        </authorList>
    </citation>
    <scope>IDENTIFICATION</scope>
</reference>
<gene>
    <name evidence="2" type="ORF">TASK_LOCUS7740</name>
</gene>
<dbReference type="WBParaSite" id="TASK_0000773901-mRNA-1">
    <property type="protein sequence ID" value="TASK_0000773901-mRNA-1"/>
    <property type="gene ID" value="TASK_0000773901"/>
</dbReference>